<proteinExistence type="predicted"/>
<dbReference type="InterPro" id="IPR011990">
    <property type="entry name" value="TPR-like_helical_dom_sf"/>
</dbReference>
<dbReference type="Gene3D" id="1.25.40.10">
    <property type="entry name" value="Tetratricopeptide repeat domain"/>
    <property type="match status" value="1"/>
</dbReference>
<reference evidence="1 2" key="1">
    <citation type="journal article" date="2020" name="Microbiol. Resour. Announc.">
        <title>Draft Genome Sequence of a Cladosporium Species Isolated from the Mesophotic Ascidian Didemnum maculosum.</title>
        <authorList>
            <person name="Gioti A."/>
            <person name="Siaperas R."/>
            <person name="Nikolaivits E."/>
            <person name="Le Goff G."/>
            <person name="Ouazzani J."/>
            <person name="Kotoulas G."/>
            <person name="Topakas E."/>
        </authorList>
    </citation>
    <scope>NUCLEOTIDE SEQUENCE [LARGE SCALE GENOMIC DNA]</scope>
    <source>
        <strain evidence="1 2">TM138-S3</strain>
    </source>
</reference>
<name>A0AB34KQJ4_9PEZI</name>
<dbReference type="GeneID" id="96006563"/>
<accession>A0AB34KQJ4</accession>
<sequence>MNDCILRTRAVDAVHFSLHIRRWCRQYRSKMSPPNIRPRLIPALPSMNEDQRIAACKTAIAQIYTMLRSSPQQWRSFLALARATIASLDSTTLMQQAARTPEQVWITTALQLIATKDVENGAVADIASWCSRQWLLILQRDSQNLAALRGLGQMWLSRAQPSLARIHAGQSRAGSESAAEAERRVGAAEYVEARGILQPAVEYLEKAVAAASKQSALAGDLLAKAAEAYMSLGNVSSPRSNEQYYRRALQLLQRASQIQGYQLPNHLQKYLNDYGKLYK</sequence>
<dbReference type="Proteomes" id="UP000803884">
    <property type="component" value="Unassembled WGS sequence"/>
</dbReference>
<evidence type="ECO:0000313" key="2">
    <source>
        <dbReference type="Proteomes" id="UP000803884"/>
    </source>
</evidence>
<comment type="caution">
    <text evidence="1">The sequence shown here is derived from an EMBL/GenBank/DDBJ whole genome shotgun (WGS) entry which is preliminary data.</text>
</comment>
<gene>
    <name evidence="1" type="ORF">WHR41_05120</name>
</gene>
<protein>
    <submittedName>
        <fullName evidence="1">Uncharacterized protein</fullName>
    </submittedName>
</protein>
<dbReference type="RefSeq" id="XP_069228921.1">
    <property type="nucleotide sequence ID" value="XM_069373725.1"/>
</dbReference>
<evidence type="ECO:0000313" key="1">
    <source>
        <dbReference type="EMBL" id="KAL1585815.1"/>
    </source>
</evidence>
<keyword evidence="2" id="KW-1185">Reference proteome</keyword>
<dbReference type="AlphaFoldDB" id="A0AB34KQJ4"/>
<dbReference type="EMBL" id="JAAQHG020000017">
    <property type="protein sequence ID" value="KAL1585815.1"/>
    <property type="molecule type" value="Genomic_DNA"/>
</dbReference>
<organism evidence="1 2">
    <name type="scientific">Cladosporium halotolerans</name>
    <dbReference type="NCBI Taxonomy" id="1052096"/>
    <lineage>
        <taxon>Eukaryota</taxon>
        <taxon>Fungi</taxon>
        <taxon>Dikarya</taxon>
        <taxon>Ascomycota</taxon>
        <taxon>Pezizomycotina</taxon>
        <taxon>Dothideomycetes</taxon>
        <taxon>Dothideomycetidae</taxon>
        <taxon>Cladosporiales</taxon>
        <taxon>Cladosporiaceae</taxon>
        <taxon>Cladosporium</taxon>
    </lineage>
</organism>